<comment type="caution">
    <text evidence="15">The sequence shown here is derived from an EMBL/GenBank/DDBJ whole genome shotgun (WGS) entry which is preliminary data.</text>
</comment>
<dbReference type="InterPro" id="IPR003137">
    <property type="entry name" value="PA_domain"/>
</dbReference>
<keyword evidence="4" id="KW-0964">Secreted</keyword>
<dbReference type="PANTHER" id="PTHR33478:SF1">
    <property type="entry name" value="EXTRACELLULAR METALLOPROTEINASE MEP"/>
    <property type="match status" value="1"/>
</dbReference>
<dbReference type="OrthoDB" id="5377264at2"/>
<evidence type="ECO:0000256" key="12">
    <source>
        <dbReference type="SAM" id="SignalP"/>
    </source>
</evidence>
<gene>
    <name evidence="15" type="ORF">ULVI_06960</name>
</gene>
<dbReference type="SUPFAM" id="SSF55486">
    <property type="entry name" value="Metalloproteases ('zincins'), catalytic domain"/>
    <property type="match status" value="1"/>
</dbReference>
<organism evidence="15 16">
    <name type="scientific">Cochleicola gelatinilyticus</name>
    <dbReference type="NCBI Taxonomy" id="1763537"/>
    <lineage>
        <taxon>Bacteria</taxon>
        <taxon>Pseudomonadati</taxon>
        <taxon>Bacteroidota</taxon>
        <taxon>Flavobacteriia</taxon>
        <taxon>Flavobacteriales</taxon>
        <taxon>Flavobacteriaceae</taxon>
        <taxon>Cochleicola</taxon>
    </lineage>
</organism>
<dbReference type="GO" id="GO:0004222">
    <property type="term" value="F:metalloendopeptidase activity"/>
    <property type="evidence" value="ECO:0007669"/>
    <property type="project" value="InterPro"/>
</dbReference>
<dbReference type="Pfam" id="PF02128">
    <property type="entry name" value="Peptidase_M36"/>
    <property type="match status" value="1"/>
</dbReference>
<reference evidence="15 16" key="1">
    <citation type="submission" date="2016-02" db="EMBL/GenBank/DDBJ databases">
        <title>Ulvibacter sp. LPB0005, isolated from Thais luteostoma.</title>
        <authorList>
            <person name="Shin S.-K."/>
            <person name="Yi H."/>
        </authorList>
    </citation>
    <scope>NUCLEOTIDE SEQUENCE [LARGE SCALE GENOMIC DNA]</scope>
    <source>
        <strain evidence="15 16">LPB0005</strain>
    </source>
</reference>
<evidence type="ECO:0000256" key="6">
    <source>
        <dbReference type="ARBA" id="ARBA00022723"/>
    </source>
</evidence>
<feature type="domain" description="Secretion system C-terminal sorting" evidence="14">
    <location>
        <begin position="801"/>
        <end position="873"/>
    </location>
</feature>
<feature type="signal peptide" evidence="12">
    <location>
        <begin position="1"/>
        <end position="18"/>
    </location>
</feature>
<evidence type="ECO:0000259" key="14">
    <source>
        <dbReference type="Pfam" id="PF18962"/>
    </source>
</evidence>
<keyword evidence="10" id="KW-0482">Metalloprotease</keyword>
<dbReference type="CDD" id="cd09596">
    <property type="entry name" value="M36"/>
    <property type="match status" value="1"/>
</dbReference>
<dbReference type="InterPro" id="IPR027268">
    <property type="entry name" value="Peptidase_M4/M1_CTD_sf"/>
</dbReference>
<dbReference type="NCBIfam" id="TIGR04183">
    <property type="entry name" value="Por_Secre_tail"/>
    <property type="match status" value="1"/>
</dbReference>
<keyword evidence="6" id="KW-0479">Metal-binding</keyword>
<dbReference type="SUPFAM" id="SSF52025">
    <property type="entry name" value="PA domain"/>
    <property type="match status" value="1"/>
</dbReference>
<accession>A0A167J9T8</accession>
<comment type="subcellular location">
    <subcellularLocation>
        <location evidence="2">Secreted</location>
    </subcellularLocation>
</comment>
<evidence type="ECO:0008006" key="17">
    <source>
        <dbReference type="Google" id="ProtNLM"/>
    </source>
</evidence>
<keyword evidence="9" id="KW-0862">Zinc</keyword>
<dbReference type="CDD" id="cd04818">
    <property type="entry name" value="PA_subtilisin_1"/>
    <property type="match status" value="1"/>
</dbReference>
<dbReference type="Pfam" id="PF02225">
    <property type="entry name" value="PA"/>
    <property type="match status" value="1"/>
</dbReference>
<dbReference type="EMBL" id="LRXL01000026">
    <property type="protein sequence ID" value="OAB80468.1"/>
    <property type="molecule type" value="Genomic_DNA"/>
</dbReference>
<protein>
    <recommendedName>
        <fullName evidence="17">Peptidase</fullName>
    </recommendedName>
</protein>
<keyword evidence="5" id="KW-0645">Protease</keyword>
<evidence type="ECO:0000256" key="9">
    <source>
        <dbReference type="ARBA" id="ARBA00022833"/>
    </source>
</evidence>
<dbReference type="GO" id="GO:0005615">
    <property type="term" value="C:extracellular space"/>
    <property type="evidence" value="ECO:0007669"/>
    <property type="project" value="InterPro"/>
</dbReference>
<evidence type="ECO:0000313" key="15">
    <source>
        <dbReference type="EMBL" id="OAB80468.1"/>
    </source>
</evidence>
<evidence type="ECO:0000256" key="11">
    <source>
        <dbReference type="ARBA" id="ARBA00023145"/>
    </source>
</evidence>
<keyword evidence="11" id="KW-0865">Zymogen</keyword>
<keyword evidence="16" id="KW-1185">Reference proteome</keyword>
<dbReference type="RefSeq" id="WP_068591068.1">
    <property type="nucleotide sequence ID" value="NZ_LRXL01000026.1"/>
</dbReference>
<dbReference type="STRING" id="1763537.ULVI_06960"/>
<evidence type="ECO:0000256" key="10">
    <source>
        <dbReference type="ARBA" id="ARBA00023049"/>
    </source>
</evidence>
<dbReference type="PANTHER" id="PTHR33478">
    <property type="entry name" value="EXTRACELLULAR METALLOPROTEINASE MEP"/>
    <property type="match status" value="1"/>
</dbReference>
<feature type="domain" description="PA" evidence="13">
    <location>
        <begin position="462"/>
        <end position="545"/>
    </location>
</feature>
<dbReference type="GO" id="GO:0006508">
    <property type="term" value="P:proteolysis"/>
    <property type="evidence" value="ECO:0007669"/>
    <property type="project" value="UniProtKB-KW"/>
</dbReference>
<evidence type="ECO:0000256" key="2">
    <source>
        <dbReference type="ARBA" id="ARBA00004613"/>
    </source>
</evidence>
<evidence type="ECO:0000256" key="7">
    <source>
        <dbReference type="ARBA" id="ARBA00022729"/>
    </source>
</evidence>
<dbReference type="Gene3D" id="3.50.30.30">
    <property type="match status" value="1"/>
</dbReference>
<evidence type="ECO:0000313" key="16">
    <source>
        <dbReference type="Proteomes" id="UP000077013"/>
    </source>
</evidence>
<evidence type="ECO:0000259" key="13">
    <source>
        <dbReference type="Pfam" id="PF02225"/>
    </source>
</evidence>
<dbReference type="Pfam" id="PF18962">
    <property type="entry name" value="Por_Secre_tail"/>
    <property type="match status" value="1"/>
</dbReference>
<keyword evidence="7 12" id="KW-0732">Signal</keyword>
<dbReference type="InterPro" id="IPR050371">
    <property type="entry name" value="Fungal_virulence_M36"/>
</dbReference>
<evidence type="ECO:0000256" key="1">
    <source>
        <dbReference type="ARBA" id="ARBA00001947"/>
    </source>
</evidence>
<evidence type="ECO:0000256" key="3">
    <source>
        <dbReference type="ARBA" id="ARBA00006006"/>
    </source>
</evidence>
<dbReference type="Gene3D" id="3.10.170.10">
    <property type="match status" value="1"/>
</dbReference>
<name>A0A167J9T8_9FLAO</name>
<comment type="similarity">
    <text evidence="3">Belongs to the peptidase M36 family.</text>
</comment>
<dbReference type="Gene3D" id="1.10.390.10">
    <property type="entry name" value="Neutral Protease Domain 2"/>
    <property type="match status" value="1"/>
</dbReference>
<dbReference type="GO" id="GO:0008270">
    <property type="term" value="F:zinc ion binding"/>
    <property type="evidence" value="ECO:0007669"/>
    <property type="project" value="InterPro"/>
</dbReference>
<evidence type="ECO:0000256" key="4">
    <source>
        <dbReference type="ARBA" id="ARBA00022525"/>
    </source>
</evidence>
<dbReference type="InterPro" id="IPR046450">
    <property type="entry name" value="PA_dom_sf"/>
</dbReference>
<dbReference type="AlphaFoldDB" id="A0A167J9T8"/>
<dbReference type="NCBIfam" id="NF038113">
    <property type="entry name" value="T9SSA_dep_M36"/>
    <property type="match status" value="1"/>
</dbReference>
<proteinExistence type="inferred from homology"/>
<sequence length="874" mass="93021">MKKVLYLACFFVVGIAVGQDYNGAISNYLNSNQAEAGLQNDDITDFTITSQSFSKSMQLENVYVTQRYQGIDVFNTSSSFAVKEGSVVTANVVFAKNVSNLVNTTNPVLTAEGAIQKAASLLGISSPVNLELIETKDTHSFEFSKAGISLETIPVQLGYLKMDDNSMRLAWHVAIYTLDASHYYNVKIDAVTGTMLDNQDLVLNCSFGEANHSHASSVASEVSSVLYQTSSEVATPLVDGSQYRVFPLPAESPNHGAQGLVTEPANPDASPFGWHDIDGADGADFTITRGNNVYAYDDIGNNNSPGSSPDGGADLDFDISQNADGHPINNLDAAIVNLFYMNNQMHDIWYNYGFDEASGNFQENVYGNGGNGSDSVNAEAQDGLALNNANFSLVPDGVNGRMQMFLWNAPATPVGGDALTINNGPLAGDYFGTPATFGTVLPPASNPLTGTLALLEDDDSGVSTDPNDACDPVINAAELNGNIAVLRRGECEFGFKVLAAENAGAIAVIVVNNVADTPIVMGPGANGAGVTIPSIMVTQADGEALILALMAGDDIEASLMEVPPYQKDGSLDNGIIAHEYGHGISSRLTGGRFNPGCLQNQEQMGEGWSDWFGLMITIEDGDQGADPRGIGTYVVNQAVDGIGIRPTQYSTDMSINGSTYEDLASLVNDPSPHATGYLWATMLWDLTWAFIDEYGYDDDLLNGTGGNNIAMQLVIDGLKLQGCSPGFVDGRDAILLADEMANNGDNRCLIWEVFARRGVGVGADQGSSNSRADQTISFDVPSGPNCTLSVEDRSQANNFMIYPNPTNGQVNIRAAVDAGETTISIFDINGRKVYEDQMILSGTVTIEPQNLKTGVYILQLDGETYSQTSKLIVN</sequence>
<evidence type="ECO:0000256" key="8">
    <source>
        <dbReference type="ARBA" id="ARBA00022801"/>
    </source>
</evidence>
<dbReference type="Proteomes" id="UP000077013">
    <property type="component" value="Unassembled WGS sequence"/>
</dbReference>
<feature type="chain" id="PRO_5007888815" description="Peptidase" evidence="12">
    <location>
        <begin position="19"/>
        <end position="874"/>
    </location>
</feature>
<evidence type="ECO:0000256" key="5">
    <source>
        <dbReference type="ARBA" id="ARBA00022670"/>
    </source>
</evidence>
<dbReference type="InterPro" id="IPR026444">
    <property type="entry name" value="Secre_tail"/>
</dbReference>
<keyword evidence="8" id="KW-0378">Hydrolase</keyword>
<dbReference type="InterPro" id="IPR001842">
    <property type="entry name" value="Peptidase_M36"/>
</dbReference>
<comment type="cofactor">
    <cofactor evidence="1">
        <name>Zn(2+)</name>
        <dbReference type="ChEBI" id="CHEBI:29105"/>
    </cofactor>
</comment>